<keyword evidence="4" id="KW-1185">Reference proteome</keyword>
<protein>
    <submittedName>
        <fullName evidence="3">Uncharacterized protein</fullName>
    </submittedName>
</protein>
<dbReference type="PANTHER" id="PTHR45532:SF4">
    <property type="entry name" value="WD REPEAT-CONTAINING PROTEIN 55 HOMOLOG"/>
    <property type="match status" value="1"/>
</dbReference>
<evidence type="ECO:0000313" key="4">
    <source>
        <dbReference type="Proteomes" id="UP000001593"/>
    </source>
</evidence>
<feature type="repeat" description="WD" evidence="1">
    <location>
        <begin position="895"/>
        <end position="930"/>
    </location>
</feature>
<evidence type="ECO:0000313" key="3">
    <source>
        <dbReference type="EMBL" id="EDO39199.1"/>
    </source>
</evidence>
<keyword evidence="1" id="KW-0853">WD repeat</keyword>
<evidence type="ECO:0000256" key="2">
    <source>
        <dbReference type="SAM" id="MobiDB-lite"/>
    </source>
</evidence>
<dbReference type="PROSITE" id="PS50294">
    <property type="entry name" value="WD_REPEATS_REGION"/>
    <property type="match status" value="1"/>
</dbReference>
<feature type="region of interest" description="Disordered" evidence="2">
    <location>
        <begin position="1746"/>
        <end position="1799"/>
    </location>
</feature>
<dbReference type="EMBL" id="DS469611">
    <property type="protein sequence ID" value="EDO39199.1"/>
    <property type="molecule type" value="Genomic_DNA"/>
</dbReference>
<dbReference type="SMART" id="SM00320">
    <property type="entry name" value="WD40"/>
    <property type="match status" value="6"/>
</dbReference>
<dbReference type="InParanoid" id="A7SAS9"/>
<organism evidence="3 4">
    <name type="scientific">Nematostella vectensis</name>
    <name type="common">Starlet sea anemone</name>
    <dbReference type="NCBI Taxonomy" id="45351"/>
    <lineage>
        <taxon>Eukaryota</taxon>
        <taxon>Metazoa</taxon>
        <taxon>Cnidaria</taxon>
        <taxon>Anthozoa</taxon>
        <taxon>Hexacorallia</taxon>
        <taxon>Actiniaria</taxon>
        <taxon>Edwardsiidae</taxon>
        <taxon>Nematostella</taxon>
    </lineage>
</organism>
<reference evidence="3 4" key="1">
    <citation type="journal article" date="2007" name="Science">
        <title>Sea anemone genome reveals ancestral eumetazoan gene repertoire and genomic organization.</title>
        <authorList>
            <person name="Putnam N.H."/>
            <person name="Srivastava M."/>
            <person name="Hellsten U."/>
            <person name="Dirks B."/>
            <person name="Chapman J."/>
            <person name="Salamov A."/>
            <person name="Terry A."/>
            <person name="Shapiro H."/>
            <person name="Lindquist E."/>
            <person name="Kapitonov V.V."/>
            <person name="Jurka J."/>
            <person name="Genikhovich G."/>
            <person name="Grigoriev I.V."/>
            <person name="Lucas S.M."/>
            <person name="Steele R.E."/>
            <person name="Finnerty J.R."/>
            <person name="Technau U."/>
            <person name="Martindale M.Q."/>
            <person name="Rokhsar D.S."/>
        </authorList>
    </citation>
    <scope>NUCLEOTIDE SEQUENCE [LARGE SCALE GENOMIC DNA]</scope>
    <source>
        <strain evidence="4">CH2 X CH6</strain>
    </source>
</reference>
<feature type="compositionally biased region" description="Acidic residues" evidence="2">
    <location>
        <begin position="1433"/>
        <end position="1444"/>
    </location>
</feature>
<dbReference type="PROSITE" id="PS50082">
    <property type="entry name" value="WD_REPEATS_2"/>
    <property type="match status" value="1"/>
</dbReference>
<dbReference type="Proteomes" id="UP000001593">
    <property type="component" value="Unassembled WGS sequence"/>
</dbReference>
<proteinExistence type="predicted"/>
<dbReference type="Gene3D" id="2.130.10.10">
    <property type="entry name" value="YVTN repeat-like/Quinoprotein amine dehydrogenase"/>
    <property type="match status" value="3"/>
</dbReference>
<feature type="compositionally biased region" description="Basic and acidic residues" evidence="2">
    <location>
        <begin position="1445"/>
        <end position="1456"/>
    </location>
</feature>
<dbReference type="InterPro" id="IPR036322">
    <property type="entry name" value="WD40_repeat_dom_sf"/>
</dbReference>
<dbReference type="InterPro" id="IPR015943">
    <property type="entry name" value="WD40/YVTN_repeat-like_dom_sf"/>
</dbReference>
<feature type="region of interest" description="Disordered" evidence="2">
    <location>
        <begin position="1433"/>
        <end position="1491"/>
    </location>
</feature>
<accession>A7SAS9</accession>
<evidence type="ECO:0000256" key="1">
    <source>
        <dbReference type="PROSITE-ProRule" id="PRU00221"/>
    </source>
</evidence>
<dbReference type="eggNOG" id="ENOG502QTCV">
    <property type="taxonomic scope" value="Eukaryota"/>
</dbReference>
<name>A7SAS9_NEMVE</name>
<dbReference type="HOGENOM" id="CLU_233501_0_0_1"/>
<dbReference type="PANTHER" id="PTHR45532">
    <property type="entry name" value="WD REPEAT-CONTAINING PROTEIN 97"/>
    <property type="match status" value="1"/>
</dbReference>
<gene>
    <name evidence="3" type="ORF">NEMVEDRAFT_v1g209384</name>
</gene>
<dbReference type="Pfam" id="PF00400">
    <property type="entry name" value="WD40"/>
    <property type="match status" value="1"/>
</dbReference>
<sequence length="2025" mass="228697">MPMFYKPKIKPWTEEKVLVQEKLECAKETASITIPYGLQLQESLWNSDSLRLAIRVCLGSSVETFVSHHGVGKNNHINVWTLAKDNKTGEMEENLSSLTTPLRFERLLFINKRWSFVGFCNDLTLSVLTTKFAVVSSTFTGRTVLCMLYNETADELVTGIAGAIMTWTFPIKQTDPLVPGRIYNCSFTPDDWVHSLKFDSISRQIIAVSNVRIAIIAEKDYHVRTCFDKKSDFPFTTCVFYHPASYFITGDKNGTIRAWSTSLDSYPLVTQFLVRIWNFDTFTQTYRLQTGEDIVDMSLISSDQLFYYSRHNLKVWNLNQFHSLFTMLSSRIKRCFRVTSPGYPARIVVEAVDGGIRLISPVHGYELTTMLPITTLNTTEIVGFAHDRRKEKLYVLLSSREVLVFESDNNPCCAHQSWRAECPDEGVCSIALLNSEFALTEEDLDLECGLLFAGHYNGQISLLDGFGVSMKEVQAHQGQVIFLGSSHGLSTSRDTIGSRDHLLSCGTDYVIRVWQIIAVSNVRIAIIAEKDYHVRTCFDKKSDFPFTTCVFYHPASYFITGDKNGTIRAWSTSLDSYPLVTQFLVRIWNFDTFTQTYRLQTGEDIVDMSLISSDQLFYYSRHNLKVWNLNQFHSLFTMLSSRIKRCFRVTSPGYPARIVVEAVDEGIRLISPVHGYELTTMLPITTLNTTEIVGFAHDRRKEKLYVLLSSREVLVFESDNNPCCAHQLWRAECPDEGVCSIALLNSEFALTEEDLDLECGLLFAGHYNGQISLLDGFGVSMKEVQAHQGQVIFLGSSHGLSTSRDTIGSRDHLLSCGTDYVIRVWQVRHVNQRAIDIVPKSRIKLLQLPRQLEMTGNTLCMAMEDHKVVMCRTDLDCGSAYGKKKNFEFMMHSKDEGHTAAINGISSCPLLGLFATSSEDMSVRIWDMDNHLIRELNFDDTLCGVCFLNPRGDLLVGFQSHISLVTLTDYLPAPYLLKMMGLLWLISPVHGYELTTMLPITTLNTTEIVGFAHDRRKEKLYVLLSSREVLVFESDNNPCCAHQLWRAECPDEGVCSIALLNSEFALTEEDLDLECGLLFAGHYNGQISLLDGFGVSMKEVQAHQGQVIFLGSSHGLSTSRDTIGSRDHLLSCGTDYVIRVWQVRHVNQRAIDIVSKSRIKLLQLPRELEMTGNTLCMAMEDHKVVMCRTDLDCGSAYGKKKNFEFMMHSKDEGHTAAINGYWYDSHRVPTVPMDLDKRRPMLSPDIPLVPWEEESDSDEEKENALVKPEDDGLNWLRRASQRMSMMSQGGTSMLSRISIMQNAADMLDDRCTSVGGRASSLFDSALGTESQRSVSVRSHHAVDHLTNHRELQKSREEEKAACRPPLYWPCAPDCFIPNSVVRKLVKVRKPPEYLIPKIIRPVKEKKKKRKNREDDPFEAIDVRDECKQAIFEEMSDREEEEEELETKLDFGERDLNYHSTPEGPETETEPEGTPEPKQLQPRPVKLRRPRPVEGSEVLKSIVVKDWYPRTMEGVLKAEDVLNDISGVMIRCSSDVFTDLCNDIVRVNNELGLPRVQRSLIYDLLIKNTLNESAAIRRQAVRTLARLYVTSKDAALSMIRRLIDASPEVVDETKEALRTLFGVNDMEGLSNLLMSLGVVSMYLPSRDNVILTELAERLGRAKQHGMDYSGDIDWESMDTSPVMAKPARTKRTRRLPAVARRRSFPARRLPSLLDRASPSDYGAFRDELKQSRLGCKLLQQLGPISSKISSEFGKSPGSTPDDMGDSLRVKGKKLGSLDFPQDSGFARDLSPPDTPKEPASPVALPPLIFALIPSLLNKGATVQEAFDKVIHRRVDEISSDKPLMVKGVFPLAIKDIITLLPSNDEKTAIIKEKIEGSLQEMEGCGIGVRADQGFEEKFIDVDKMLEIFALFESLDDQKKIFKKVVAKLMGSVNRMDRLRHLRRTGKKEKSKMGMSLSSPGRLQKLSESSNVVYPGMKEPKQIAGDTHAISQDDDEYEEREDRFVLLSTPVRKNLVPGICGERLSTH</sequence>
<dbReference type="SUPFAM" id="SSF50978">
    <property type="entry name" value="WD40 repeat-like"/>
    <property type="match status" value="3"/>
</dbReference>
<dbReference type="InterPro" id="IPR001680">
    <property type="entry name" value="WD40_rpt"/>
</dbReference>